<dbReference type="PANTHER" id="PTHR48200:SF1">
    <property type="entry name" value="AMINOTRANSFERASE-LIKE PLANT MOBILE DOMAIN-CONTAINING PROTEIN"/>
    <property type="match status" value="1"/>
</dbReference>
<sequence>MENEFLNKVEDNAVVRMWSEKMQLEKGDSLAKGYMSELCDFIRISVTQNEFRELRDIWACSDDETKQLFYQNYGDLPYLLDIKVDKHLFQAMAQFWNSVYSCFTFGKVDLVLTVEEYTTLLRCLKVQVDKTYSRAANIPTFVKKLMSITRMSEQWVIARIQQKGDGKCIPWVSLRDLIVAHPDVKKKVDVFALSIYGLVIFPKALRHIDEAVADLFDRLDKRVTPVLIILAETFKSLSACRRAGEGRFIGCAQLLLGWLHSHF</sequence>
<evidence type="ECO:0000313" key="2">
    <source>
        <dbReference type="EMBL" id="KAK5846086.1"/>
    </source>
</evidence>
<dbReference type="Pfam" id="PF24924">
    <property type="entry name" value="DUF7745"/>
    <property type="match status" value="1"/>
</dbReference>
<dbReference type="Proteomes" id="UP001358586">
    <property type="component" value="Chromosome 1"/>
</dbReference>
<evidence type="ECO:0000313" key="3">
    <source>
        <dbReference type="Proteomes" id="UP001358586"/>
    </source>
</evidence>
<protein>
    <recommendedName>
        <fullName evidence="1">DUF7745 domain-containing protein</fullName>
    </recommendedName>
</protein>
<dbReference type="InterPro" id="IPR056647">
    <property type="entry name" value="DUF7745"/>
</dbReference>
<accession>A0ABR0R3C4</accession>
<evidence type="ECO:0000259" key="1">
    <source>
        <dbReference type="Pfam" id="PF24924"/>
    </source>
</evidence>
<comment type="caution">
    <text evidence="2">The sequence shown here is derived from an EMBL/GenBank/DDBJ whole genome shotgun (WGS) entry which is preliminary data.</text>
</comment>
<organism evidence="2 3">
    <name type="scientific">Gossypium arboreum</name>
    <name type="common">Tree cotton</name>
    <name type="synonym">Gossypium nanking</name>
    <dbReference type="NCBI Taxonomy" id="29729"/>
    <lineage>
        <taxon>Eukaryota</taxon>
        <taxon>Viridiplantae</taxon>
        <taxon>Streptophyta</taxon>
        <taxon>Embryophyta</taxon>
        <taxon>Tracheophyta</taxon>
        <taxon>Spermatophyta</taxon>
        <taxon>Magnoliopsida</taxon>
        <taxon>eudicotyledons</taxon>
        <taxon>Gunneridae</taxon>
        <taxon>Pentapetalae</taxon>
        <taxon>rosids</taxon>
        <taxon>malvids</taxon>
        <taxon>Malvales</taxon>
        <taxon>Malvaceae</taxon>
        <taxon>Malvoideae</taxon>
        <taxon>Gossypium</taxon>
    </lineage>
</organism>
<reference evidence="2 3" key="1">
    <citation type="submission" date="2023-03" db="EMBL/GenBank/DDBJ databases">
        <title>WGS of Gossypium arboreum.</title>
        <authorList>
            <person name="Yu D."/>
        </authorList>
    </citation>
    <scope>NUCLEOTIDE SEQUENCE [LARGE SCALE GENOMIC DNA]</scope>
    <source>
        <tissue evidence="2">Leaf</tissue>
    </source>
</reference>
<keyword evidence="3" id="KW-1185">Reference proteome</keyword>
<name>A0ABR0R3C4_GOSAR</name>
<dbReference type="PANTHER" id="PTHR48200">
    <property type="entry name" value="PROTEIN, PUTATIVE-RELATED"/>
    <property type="match status" value="1"/>
</dbReference>
<dbReference type="EMBL" id="JARKNE010000001">
    <property type="protein sequence ID" value="KAK5846086.1"/>
    <property type="molecule type" value="Genomic_DNA"/>
</dbReference>
<proteinExistence type="predicted"/>
<gene>
    <name evidence="2" type="ORF">PVK06_002357</name>
</gene>
<feature type="domain" description="DUF7745" evidence="1">
    <location>
        <begin position="62"/>
        <end position="262"/>
    </location>
</feature>